<dbReference type="SUPFAM" id="SSF53098">
    <property type="entry name" value="Ribonuclease H-like"/>
    <property type="match status" value="1"/>
</dbReference>
<name>A0A8J5HDJ4_ZINOF</name>
<keyword evidence="6" id="KW-1185">Reference proteome</keyword>
<feature type="compositionally biased region" description="Polar residues" evidence="4">
    <location>
        <begin position="352"/>
        <end position="363"/>
    </location>
</feature>
<protein>
    <submittedName>
        <fullName evidence="5">Uncharacterized protein</fullName>
    </submittedName>
</protein>
<gene>
    <name evidence="5" type="ORF">ZIOFF_015863</name>
</gene>
<sequence length="726" mass="81490">MLSSLMSSTGGGKAGAHQHDSSLQHCDPVFSSFPVRQLLIRCADLVHHGDLPAAGRAISSLLSVANTGSDDATDRLVRQFCRALSFRIAGRPGCCPPSSSAYFLFNHIAPFLRFAHLTANQAILEAAAGCRQVHILDLDAHHGLQWPPLLQAISAAGDIHRPPSIRITGAGSDFETLCRTGHRLSAFAHSCDLDFDFRPLLLPDHRPNYDRILNQLVHGETLLVNCVLFLHKLQNEELLTFLRTLKAIKPAVVTVAEREMPPLPTHSSPDFIQQFAATVEHYSAMFESLEATFPPWSRERSEVEQSWLGREIQGAVAGGESHRWSEKWEFAMRSAGFKSIPPSSESGSSPSITQPHTISPSKSSIIHEEIVDIGGKRKKVADVWSHAKKIIRRNDKNEVTAVVAICNYCKAEVPARSKTHGNNDIDGHVKKCKKNPHNAVKSGSSQPILTQSSMNNALTPHIFCQKKLEDKVVAFVIKDEMPFRVVEGAGFVDMMKEAQPQFKIPNRKKIASLVWDLYALEMAKIKSVIGDQRLDQFRECAILLKMDKMSTVPMDVPTRWNSTYTMLFVAYKFKKVFGRMAENAQFVEYFEEVDGSEKKKRVGPPMEKDWEKAQVFVNFLKRFHDITLQLSATKKTTSPLIWEEIVAMRMIIDETILDTTDPSLQEVAKRMENPFRASLHPKMVEALVCTSDWLRGEEINLYKEPTEDEFNFYKDCEEVITSTVIA</sequence>
<comment type="caution">
    <text evidence="3">Lacks conserved residue(s) required for the propagation of feature annotation.</text>
</comment>
<comment type="caution">
    <text evidence="5">The sequence shown here is derived from an EMBL/GenBank/DDBJ whole genome shotgun (WGS) entry which is preliminary data.</text>
</comment>
<dbReference type="Proteomes" id="UP000734854">
    <property type="component" value="Unassembled WGS sequence"/>
</dbReference>
<proteinExistence type="inferred from homology"/>
<dbReference type="PANTHER" id="PTHR31636">
    <property type="entry name" value="OSJNBA0084A10.13 PROTEIN-RELATED"/>
    <property type="match status" value="1"/>
</dbReference>
<dbReference type="InterPro" id="IPR012337">
    <property type="entry name" value="RNaseH-like_sf"/>
</dbReference>
<evidence type="ECO:0000313" key="6">
    <source>
        <dbReference type="Proteomes" id="UP000734854"/>
    </source>
</evidence>
<dbReference type="EMBL" id="JACMSC010000004">
    <property type="protein sequence ID" value="KAG6525891.1"/>
    <property type="molecule type" value="Genomic_DNA"/>
</dbReference>
<keyword evidence="2" id="KW-0804">Transcription</keyword>
<feature type="region of interest" description="SAW" evidence="3">
    <location>
        <begin position="317"/>
        <end position="387"/>
    </location>
</feature>
<comment type="similarity">
    <text evidence="3">Belongs to the GRAS family.</text>
</comment>
<evidence type="ECO:0000256" key="3">
    <source>
        <dbReference type="PROSITE-ProRule" id="PRU01191"/>
    </source>
</evidence>
<feature type="region of interest" description="Disordered" evidence="4">
    <location>
        <begin position="339"/>
        <end position="363"/>
    </location>
</feature>
<feature type="compositionally biased region" description="Low complexity" evidence="4">
    <location>
        <begin position="339"/>
        <end position="351"/>
    </location>
</feature>
<organism evidence="5 6">
    <name type="scientific">Zingiber officinale</name>
    <name type="common">Ginger</name>
    <name type="synonym">Amomum zingiber</name>
    <dbReference type="NCBI Taxonomy" id="94328"/>
    <lineage>
        <taxon>Eukaryota</taxon>
        <taxon>Viridiplantae</taxon>
        <taxon>Streptophyta</taxon>
        <taxon>Embryophyta</taxon>
        <taxon>Tracheophyta</taxon>
        <taxon>Spermatophyta</taxon>
        <taxon>Magnoliopsida</taxon>
        <taxon>Liliopsida</taxon>
        <taxon>Zingiberales</taxon>
        <taxon>Zingiberaceae</taxon>
        <taxon>Zingiber</taxon>
    </lineage>
</organism>
<feature type="short sequence motif" description="VHIID" evidence="3">
    <location>
        <begin position="133"/>
        <end position="137"/>
    </location>
</feature>
<dbReference type="SUPFAM" id="SSF140996">
    <property type="entry name" value="Hermes dimerisation domain"/>
    <property type="match status" value="1"/>
</dbReference>
<keyword evidence="1" id="KW-0805">Transcription regulation</keyword>
<dbReference type="PROSITE" id="PS50985">
    <property type="entry name" value="GRAS"/>
    <property type="match status" value="1"/>
</dbReference>
<evidence type="ECO:0000313" key="5">
    <source>
        <dbReference type="EMBL" id="KAG6525891.1"/>
    </source>
</evidence>
<dbReference type="Pfam" id="PF03514">
    <property type="entry name" value="GRAS"/>
    <property type="match status" value="1"/>
</dbReference>
<evidence type="ECO:0000256" key="1">
    <source>
        <dbReference type="ARBA" id="ARBA00023015"/>
    </source>
</evidence>
<evidence type="ECO:0000256" key="2">
    <source>
        <dbReference type="ARBA" id="ARBA00023163"/>
    </source>
</evidence>
<dbReference type="AlphaFoldDB" id="A0A8J5HDJ4"/>
<dbReference type="InterPro" id="IPR005202">
    <property type="entry name" value="TF_GRAS"/>
</dbReference>
<reference evidence="5 6" key="1">
    <citation type="submission" date="2020-08" db="EMBL/GenBank/DDBJ databases">
        <title>Plant Genome Project.</title>
        <authorList>
            <person name="Zhang R.-G."/>
        </authorList>
    </citation>
    <scope>NUCLEOTIDE SEQUENCE [LARGE SCALE GENOMIC DNA]</scope>
    <source>
        <tissue evidence="5">Rhizome</tissue>
    </source>
</reference>
<accession>A0A8J5HDJ4</accession>
<evidence type="ECO:0000256" key="4">
    <source>
        <dbReference type="SAM" id="MobiDB-lite"/>
    </source>
</evidence>